<name>A0A1M7RXX1_9BACT</name>
<dbReference type="SUPFAM" id="SSF55154">
    <property type="entry name" value="CYTH-like phosphatases"/>
    <property type="match status" value="1"/>
</dbReference>
<sequence>MSRENELKFKVNDFSEIIIKLKEKNAKFLNRHLEFNEIWDTSEYCLKKSKRLLRLRINEFSDCQKAVLTFKKKPPTEDILFKSQEEHETQVDNIEETKEILQGLGYKRVLSYHKLREEWALKTTSYNNCIMGLCQLDYLPLGHFLEIEAQNPVIIASILDLDIKQSLLKSYPVLFKENGFNQGCVFDENELNSLRKNLTENISY</sequence>
<dbReference type="Gene3D" id="2.40.320.10">
    <property type="entry name" value="Hypothetical Protein Pfu-838710-001"/>
    <property type="match status" value="1"/>
</dbReference>
<dbReference type="Pfam" id="PF01928">
    <property type="entry name" value="CYTH"/>
    <property type="match status" value="1"/>
</dbReference>
<dbReference type="RefSeq" id="WP_072695787.1">
    <property type="nucleotide sequence ID" value="NZ_FRDI01000002.1"/>
</dbReference>
<accession>A0A1M7RXX1</accession>
<keyword evidence="3" id="KW-1185">Reference proteome</keyword>
<evidence type="ECO:0000259" key="1">
    <source>
        <dbReference type="PROSITE" id="PS51707"/>
    </source>
</evidence>
<reference evidence="2 3" key="1">
    <citation type="submission" date="2016-12" db="EMBL/GenBank/DDBJ databases">
        <authorList>
            <person name="Song W.-J."/>
            <person name="Kurnit D.M."/>
        </authorList>
    </citation>
    <scope>NUCLEOTIDE SEQUENCE [LARGE SCALE GENOMIC DNA]</scope>
    <source>
        <strain evidence="2 3">DSM 11393</strain>
    </source>
</reference>
<proteinExistence type="predicted"/>
<protein>
    <submittedName>
        <fullName evidence="2">Adenylate cyclase, class 2</fullName>
    </submittedName>
</protein>
<evidence type="ECO:0000313" key="2">
    <source>
        <dbReference type="EMBL" id="SHN51008.1"/>
    </source>
</evidence>
<evidence type="ECO:0000313" key="3">
    <source>
        <dbReference type="Proteomes" id="UP000186469"/>
    </source>
</evidence>
<dbReference type="PANTHER" id="PTHR21028">
    <property type="entry name" value="SI:CH211-156B7.4"/>
    <property type="match status" value="1"/>
</dbReference>
<dbReference type="InterPro" id="IPR023577">
    <property type="entry name" value="CYTH_domain"/>
</dbReference>
<dbReference type="Proteomes" id="UP000186469">
    <property type="component" value="Unassembled WGS sequence"/>
</dbReference>
<organism evidence="2 3">
    <name type="scientific">Desulfovibrio litoralis DSM 11393</name>
    <dbReference type="NCBI Taxonomy" id="1121455"/>
    <lineage>
        <taxon>Bacteria</taxon>
        <taxon>Pseudomonadati</taxon>
        <taxon>Thermodesulfobacteriota</taxon>
        <taxon>Desulfovibrionia</taxon>
        <taxon>Desulfovibrionales</taxon>
        <taxon>Desulfovibrionaceae</taxon>
        <taxon>Desulfovibrio</taxon>
    </lineage>
</organism>
<dbReference type="InterPro" id="IPR033469">
    <property type="entry name" value="CYTH-like_dom_sf"/>
</dbReference>
<dbReference type="PROSITE" id="PS51707">
    <property type="entry name" value="CYTH"/>
    <property type="match status" value="1"/>
</dbReference>
<dbReference type="EMBL" id="FRDI01000002">
    <property type="protein sequence ID" value="SHN51008.1"/>
    <property type="molecule type" value="Genomic_DNA"/>
</dbReference>
<dbReference type="OrthoDB" id="116396at2"/>
<dbReference type="PANTHER" id="PTHR21028:SF2">
    <property type="entry name" value="CYTH DOMAIN-CONTAINING PROTEIN"/>
    <property type="match status" value="1"/>
</dbReference>
<gene>
    <name evidence="2" type="ORF">SAMN02745728_00309</name>
</gene>
<feature type="domain" description="CYTH" evidence="1">
    <location>
        <begin position="2"/>
        <end position="177"/>
    </location>
</feature>
<dbReference type="AlphaFoldDB" id="A0A1M7RXX1"/>
<dbReference type="InterPro" id="IPR008173">
    <property type="entry name" value="Adenylyl_cyclase_CyaB"/>
</dbReference>
<dbReference type="STRING" id="1121455.SAMN02745728_00309"/>
<dbReference type="CDD" id="cd07890">
    <property type="entry name" value="CYTH-like_AC_IV-like"/>
    <property type="match status" value="1"/>
</dbReference>